<dbReference type="PROSITE" id="PS00854">
    <property type="entry name" value="PROTEASOME_BETA_1"/>
    <property type="match status" value="1"/>
</dbReference>
<dbReference type="InterPro" id="IPR016050">
    <property type="entry name" value="Proteasome_bsu_CS"/>
</dbReference>
<protein>
    <recommendedName>
        <fullName evidence="4">Proteasome subunit beta</fullName>
    </recommendedName>
</protein>
<evidence type="ECO:0000313" key="5">
    <source>
        <dbReference type="EMBL" id="CBK19815.2"/>
    </source>
</evidence>
<keyword evidence="1 4" id="KW-0963">Cytoplasm</keyword>
<evidence type="ECO:0000313" key="6">
    <source>
        <dbReference type="Proteomes" id="UP000008312"/>
    </source>
</evidence>
<comment type="function">
    <text evidence="4">Component of the proteasome, a multicatalytic proteinase complex which is characterized by its ability to cleave peptides with Arg, Phe, Tyr, Leu, and Glu adjacent to the leaving group at neutral or slightly basic pH. The proteasome has an ATP-dependent proteolytic activity.</text>
</comment>
<dbReference type="InParanoid" id="D8LVH6"/>
<proteinExistence type="inferred from homology"/>
<keyword evidence="6" id="KW-1185">Reference proteome</keyword>
<keyword evidence="2 4" id="KW-0647">Proteasome</keyword>
<accession>D8LVH6</accession>
<dbReference type="OrthoDB" id="204949at2759"/>
<dbReference type="PROSITE" id="PS51476">
    <property type="entry name" value="PROTEASOME_BETA_2"/>
    <property type="match status" value="1"/>
</dbReference>
<evidence type="ECO:0000256" key="3">
    <source>
        <dbReference type="ARBA" id="ARBA00023242"/>
    </source>
</evidence>
<organism evidence="5">
    <name type="scientific">Blastocystis hominis</name>
    <dbReference type="NCBI Taxonomy" id="12968"/>
    <lineage>
        <taxon>Eukaryota</taxon>
        <taxon>Sar</taxon>
        <taxon>Stramenopiles</taxon>
        <taxon>Bigyra</taxon>
        <taxon>Opalozoa</taxon>
        <taxon>Opalinata</taxon>
        <taxon>Blastocystidae</taxon>
        <taxon>Blastocystis</taxon>
    </lineage>
</organism>
<dbReference type="RefSeq" id="XP_012893863.1">
    <property type="nucleotide sequence ID" value="XM_013038409.1"/>
</dbReference>
<dbReference type="FunFam" id="3.60.20.10:FF:000003">
    <property type="entry name" value="Proteasome subunit beta type-3"/>
    <property type="match status" value="1"/>
</dbReference>
<dbReference type="GO" id="GO:0005634">
    <property type="term" value="C:nucleus"/>
    <property type="evidence" value="ECO:0007669"/>
    <property type="project" value="UniProtKB-SubCell"/>
</dbReference>
<dbReference type="OMA" id="CSEQLYG"/>
<dbReference type="CDD" id="cd03759">
    <property type="entry name" value="proteasome_beta_type_3"/>
    <property type="match status" value="1"/>
</dbReference>
<name>D8LVH6_BLAHO</name>
<evidence type="ECO:0000256" key="4">
    <source>
        <dbReference type="RuleBase" id="RU004203"/>
    </source>
</evidence>
<dbReference type="Pfam" id="PF00227">
    <property type="entry name" value="Proteasome"/>
    <property type="match status" value="1"/>
</dbReference>
<dbReference type="GO" id="GO:0019774">
    <property type="term" value="C:proteasome core complex, beta-subunit complex"/>
    <property type="evidence" value="ECO:0007669"/>
    <property type="project" value="InterPro"/>
</dbReference>
<dbReference type="InterPro" id="IPR001353">
    <property type="entry name" value="Proteasome_sua/b"/>
</dbReference>
<sequence length="205" mass="23046">MSDIMSYNGAAVIAMKGKNCVAIASDLRLGAQFQTVDCNFQKIYKMTDQIFIGFNGLQSDAQTFAQLLTYEVNSYKLRENRDISPEAFGSLVRTKQYQHRWGPYFVEPVIAGLDKNGEPYVNAMDTIGAGIYTPKFAISATCAESLYGTCEAFYKDNMEPEELFEVISQCLLASVDRDAYSGWGGIVYIITPDRIIERRLKTRMD</sequence>
<dbReference type="GeneID" id="24917546"/>
<dbReference type="Proteomes" id="UP000008312">
    <property type="component" value="Unassembled WGS sequence"/>
</dbReference>
<gene>
    <name evidence="5" type="ORF">GSBLH_T00000229001</name>
</gene>
<keyword evidence="3 4" id="KW-0539">Nucleus</keyword>
<dbReference type="MEROPS" id="T01.P02"/>
<comment type="subcellular location">
    <subcellularLocation>
        <location evidence="4">Cytoplasm</location>
    </subcellularLocation>
    <subcellularLocation>
        <location evidence="4">Nucleus</location>
    </subcellularLocation>
</comment>
<evidence type="ECO:0000256" key="1">
    <source>
        <dbReference type="ARBA" id="ARBA00022490"/>
    </source>
</evidence>
<dbReference type="GO" id="GO:0043161">
    <property type="term" value="P:proteasome-mediated ubiquitin-dependent protein catabolic process"/>
    <property type="evidence" value="ECO:0007669"/>
    <property type="project" value="InterPro"/>
</dbReference>
<dbReference type="GO" id="GO:0005737">
    <property type="term" value="C:cytoplasm"/>
    <property type="evidence" value="ECO:0007669"/>
    <property type="project" value="UniProtKB-SubCell"/>
</dbReference>
<dbReference type="InterPro" id="IPR029055">
    <property type="entry name" value="Ntn_hydrolases_N"/>
</dbReference>
<evidence type="ECO:0000256" key="2">
    <source>
        <dbReference type="ARBA" id="ARBA00022942"/>
    </source>
</evidence>
<dbReference type="InterPro" id="IPR033811">
    <property type="entry name" value="Proteasome_beta_3"/>
</dbReference>
<dbReference type="PANTHER" id="PTHR32194">
    <property type="entry name" value="METALLOPROTEASE TLDD"/>
    <property type="match status" value="1"/>
</dbReference>
<dbReference type="PANTHER" id="PTHR32194:SF10">
    <property type="entry name" value="PROTEASOME SUBUNIT BETA TYPE-3"/>
    <property type="match status" value="1"/>
</dbReference>
<dbReference type="Gene3D" id="3.60.20.10">
    <property type="entry name" value="Glutamine Phosphoribosylpyrophosphate, subunit 1, domain 1"/>
    <property type="match status" value="1"/>
</dbReference>
<dbReference type="SUPFAM" id="SSF56235">
    <property type="entry name" value="N-terminal nucleophile aminohydrolases (Ntn hydrolases)"/>
    <property type="match status" value="1"/>
</dbReference>
<dbReference type="EMBL" id="FN668638">
    <property type="protein sequence ID" value="CBK19815.2"/>
    <property type="molecule type" value="Genomic_DNA"/>
</dbReference>
<comment type="similarity">
    <text evidence="4">Belongs to the peptidase T1B family.</text>
</comment>
<dbReference type="FunCoup" id="D8LVH6">
    <property type="interactions" value="481"/>
</dbReference>
<dbReference type="AlphaFoldDB" id="D8LVH6"/>
<dbReference type="InterPro" id="IPR023333">
    <property type="entry name" value="Proteasome_suB-type"/>
</dbReference>
<reference evidence="5" key="1">
    <citation type="submission" date="2010-02" db="EMBL/GenBank/DDBJ databases">
        <title>Sequencing and annotation of the Blastocystis hominis genome.</title>
        <authorList>
            <person name="Wincker P."/>
        </authorList>
    </citation>
    <scope>NUCLEOTIDE SEQUENCE</scope>
    <source>
        <strain evidence="5">Singapore isolate B</strain>
    </source>
</reference>
<comment type="subunit">
    <text evidence="4">Component of the proteasome complex.</text>
</comment>